<keyword evidence="1" id="KW-0812">Transmembrane</keyword>
<feature type="transmembrane region" description="Helical" evidence="1">
    <location>
        <begin position="60"/>
        <end position="80"/>
    </location>
</feature>
<keyword evidence="1" id="KW-1133">Transmembrane helix</keyword>
<sequence length="98" mass="10586">MVDTHRSELNEAPGSGAENIGIFTCSISFSDHQVAGSSVVDVVAIHFVIDEIFVDGRINLVGTGFFAIIIIVVVSTDLTVIDVMHREIARVVYIALQN</sequence>
<dbReference type="WBParaSite" id="nRc.2.0.1.t15144-RA">
    <property type="protein sequence ID" value="nRc.2.0.1.t15144-RA"/>
    <property type="gene ID" value="nRc.2.0.1.g15144"/>
</dbReference>
<proteinExistence type="predicted"/>
<evidence type="ECO:0000313" key="3">
    <source>
        <dbReference type="WBParaSite" id="nRc.2.0.1.t15144-RA"/>
    </source>
</evidence>
<keyword evidence="2" id="KW-1185">Reference proteome</keyword>
<evidence type="ECO:0000256" key="1">
    <source>
        <dbReference type="SAM" id="Phobius"/>
    </source>
</evidence>
<dbReference type="AlphaFoldDB" id="A0A915IMP9"/>
<keyword evidence="1" id="KW-0472">Membrane</keyword>
<evidence type="ECO:0000313" key="2">
    <source>
        <dbReference type="Proteomes" id="UP000887565"/>
    </source>
</evidence>
<dbReference type="Proteomes" id="UP000887565">
    <property type="component" value="Unplaced"/>
</dbReference>
<reference evidence="3" key="1">
    <citation type="submission" date="2022-11" db="UniProtKB">
        <authorList>
            <consortium name="WormBaseParasite"/>
        </authorList>
    </citation>
    <scope>IDENTIFICATION</scope>
</reference>
<organism evidence="2 3">
    <name type="scientific">Romanomermis culicivorax</name>
    <name type="common">Nematode worm</name>
    <dbReference type="NCBI Taxonomy" id="13658"/>
    <lineage>
        <taxon>Eukaryota</taxon>
        <taxon>Metazoa</taxon>
        <taxon>Ecdysozoa</taxon>
        <taxon>Nematoda</taxon>
        <taxon>Enoplea</taxon>
        <taxon>Dorylaimia</taxon>
        <taxon>Mermithida</taxon>
        <taxon>Mermithoidea</taxon>
        <taxon>Mermithidae</taxon>
        <taxon>Romanomermis</taxon>
    </lineage>
</organism>
<name>A0A915IMP9_ROMCU</name>
<protein>
    <submittedName>
        <fullName evidence="3">Uncharacterized protein</fullName>
    </submittedName>
</protein>
<accession>A0A915IMP9</accession>